<sequence length="652" mass="72775">MSIRPKIVMTLLVRNEEDIIADNIRFHHAMGVDSFIVMDNLSTDGTAQILRDLSAEVEIDYLYQPEDDYNQWQWVTDMAHRAAIQHKADWVINNDADEFWIPAQGNLKSLLGTLAESTSVLMVRRHNAVVTCPADDPLAGQSHPRHSTMFERQSLNVKGHPLPGKVLHRASANVTVAQGNHAVEGLDGDMDEAGDCLNILHFPFRSLQQYEAKIRLGGAAYARNTTLSPVIGGTWRAHYSQLKDEGAGLGRFWAELSLTDEEVHIGRYAGLLYPDTRLKDFFEKNFEGPSPLSIALSRLTERSAQLVGDFTAGLAHFITQAGRDLRWERPMYHNLRFAVAGAEAHQERLESLQGATSSESLLKRFSELRDCFSLFPRNGYLKEFLSEILGLAYPEAVMRLRKDCAGKRVILHTSCQPRLQETRDTIASFSGLGGPYHHIILMGQSTRHGEHETPLSLEYDGQILRVPTPDNYESLHRKLFYAFTLLDLLAKPELVVKIDDNLVLVDAQAFSECLQQVVDQGAAYAGRKVGAAQHHSQWHGWHLGKCADPVIETRGYQYPLPRHYAAGGHGYILGPEGLAACAYMYLSMQAFFAMPVVGLEDACVGHAAYAQGIDILDLSDPDRLLALPGLATKEMLKREQAWEAIFGPRQPM</sequence>
<dbReference type="RefSeq" id="WP_176855853.1">
    <property type="nucleotide sequence ID" value="NZ_JABCJD010000011.1"/>
</dbReference>
<gene>
    <name evidence="1" type="ORF">HJ526_17190</name>
</gene>
<accession>A0ABX2PKC8</accession>
<reference evidence="1 2" key="1">
    <citation type="submission" date="2020-04" db="EMBL/GenBank/DDBJ databases">
        <title>Donghicola sp., a member of the Rhodobacteraceae family isolated from mangrove forest in Thailand.</title>
        <authorList>
            <person name="Charoenyingcharoen P."/>
            <person name="Yukphan P."/>
        </authorList>
    </citation>
    <scope>NUCLEOTIDE SEQUENCE [LARGE SCALE GENOMIC DNA]</scope>
    <source>
        <strain evidence="1 2">C2-DW-16</strain>
    </source>
</reference>
<evidence type="ECO:0000313" key="1">
    <source>
        <dbReference type="EMBL" id="NVO29162.1"/>
    </source>
</evidence>
<dbReference type="InterPro" id="IPR029044">
    <property type="entry name" value="Nucleotide-diphossugar_trans"/>
</dbReference>
<keyword evidence="2" id="KW-1185">Reference proteome</keyword>
<evidence type="ECO:0000313" key="2">
    <source>
        <dbReference type="Proteomes" id="UP000523601"/>
    </source>
</evidence>
<name>A0ABX2PKC8_9RHOB</name>
<dbReference type="SUPFAM" id="SSF53448">
    <property type="entry name" value="Nucleotide-diphospho-sugar transferases"/>
    <property type="match status" value="1"/>
</dbReference>
<protein>
    <submittedName>
        <fullName evidence="1">Glycosyltransferase family 2 protein</fullName>
    </submittedName>
</protein>
<dbReference type="Gene3D" id="3.90.550.10">
    <property type="entry name" value="Spore Coat Polysaccharide Biosynthesis Protein SpsA, Chain A"/>
    <property type="match status" value="1"/>
</dbReference>
<dbReference type="EMBL" id="JABCJD010000011">
    <property type="protein sequence ID" value="NVO29162.1"/>
    <property type="molecule type" value="Genomic_DNA"/>
</dbReference>
<organism evidence="1 2">
    <name type="scientific">Donghicola mangrovi</name>
    <dbReference type="NCBI Taxonomy" id="2729614"/>
    <lineage>
        <taxon>Bacteria</taxon>
        <taxon>Pseudomonadati</taxon>
        <taxon>Pseudomonadota</taxon>
        <taxon>Alphaproteobacteria</taxon>
        <taxon>Rhodobacterales</taxon>
        <taxon>Roseobacteraceae</taxon>
        <taxon>Donghicola</taxon>
    </lineage>
</organism>
<dbReference type="Pfam" id="PF13704">
    <property type="entry name" value="Glyco_tranf_2_4"/>
    <property type="match status" value="1"/>
</dbReference>
<dbReference type="Proteomes" id="UP000523601">
    <property type="component" value="Unassembled WGS sequence"/>
</dbReference>
<comment type="caution">
    <text evidence="1">The sequence shown here is derived from an EMBL/GenBank/DDBJ whole genome shotgun (WGS) entry which is preliminary data.</text>
</comment>
<proteinExistence type="predicted"/>